<dbReference type="GO" id="GO:0005737">
    <property type="term" value="C:cytoplasm"/>
    <property type="evidence" value="ECO:0007669"/>
    <property type="project" value="UniProtKB-SubCell"/>
</dbReference>
<dbReference type="Proteomes" id="UP001321786">
    <property type="component" value="Chromosome"/>
</dbReference>
<reference evidence="3 4" key="1">
    <citation type="submission" date="2023-08" db="EMBL/GenBank/DDBJ databases">
        <title>Helicovermis profunda gen. nov., sp. nov., a novel mesophilic, fermentative bacterium within the Bacillota from a deep-sea hydrothermal vent chimney.</title>
        <authorList>
            <person name="Miyazaki U."/>
            <person name="Mizutani D."/>
            <person name="Hashimoto Y."/>
            <person name="Tame A."/>
            <person name="Sawayama S."/>
            <person name="Miyazaki J."/>
            <person name="Takai K."/>
            <person name="Nakagawa S."/>
        </authorList>
    </citation>
    <scope>NUCLEOTIDE SEQUENCE [LARGE SCALE GENOMIC DNA]</scope>
    <source>
        <strain evidence="3 4">S502</strain>
    </source>
</reference>
<accession>A0AAU9E4X3</accession>
<dbReference type="FunFam" id="3.20.20.380:FF:000001">
    <property type="entry name" value="Copper homeostasis protein CutC"/>
    <property type="match status" value="1"/>
</dbReference>
<keyword evidence="2" id="KW-0963">Cytoplasm</keyword>
<evidence type="ECO:0000256" key="2">
    <source>
        <dbReference type="HAMAP-Rule" id="MF_00795"/>
    </source>
</evidence>
<comment type="caution">
    <text evidence="2">Once thought to be involved in copper homeostasis, experiments in E.coli have shown this is not the case.</text>
</comment>
<dbReference type="InterPro" id="IPR036822">
    <property type="entry name" value="CutC-like_dom_sf"/>
</dbReference>
<dbReference type="InterPro" id="IPR005627">
    <property type="entry name" value="CutC-like"/>
</dbReference>
<dbReference type="GO" id="GO:0005507">
    <property type="term" value="F:copper ion binding"/>
    <property type="evidence" value="ECO:0007669"/>
    <property type="project" value="TreeGrafter"/>
</dbReference>
<dbReference type="HAMAP" id="MF_00795">
    <property type="entry name" value="CutC"/>
    <property type="match status" value="1"/>
</dbReference>
<evidence type="ECO:0000313" key="3">
    <source>
        <dbReference type="EMBL" id="BEP29070.1"/>
    </source>
</evidence>
<sequence>MKIEICVDRVSSGVIAEKAGATRLELCQDLSIGGTTPSFGLVKETLENVNIPVVLMIRPRAGDFCYDDYEFSCMLNDIELFKELNIEGFVIGILKADGSIDAKRMKLAIESAPNKDFIFHRAFDMSNNLDNSLEISKELGIKRILTGGGKQRAIDGIGVLEKLTKKSEDVIIMAGSGINLDNISKFKEINISEIHLSGKHFTQSKMQFRKKNISMGSVSKESEYLIEEASLEKIVKIVKAINS</sequence>
<gene>
    <name evidence="2 3" type="primary">cutC</name>
    <name evidence="3" type="ORF">HLPR_14010</name>
</gene>
<protein>
    <recommendedName>
        <fullName evidence="2">PF03932 family protein CutC</fullName>
    </recommendedName>
</protein>
<dbReference type="Pfam" id="PF03932">
    <property type="entry name" value="CutC"/>
    <property type="match status" value="1"/>
</dbReference>
<dbReference type="EMBL" id="AP028654">
    <property type="protein sequence ID" value="BEP29070.1"/>
    <property type="molecule type" value="Genomic_DNA"/>
</dbReference>
<dbReference type="RefSeq" id="WP_338534738.1">
    <property type="nucleotide sequence ID" value="NZ_AP028654.1"/>
</dbReference>
<proteinExistence type="inferred from homology"/>
<dbReference type="PANTHER" id="PTHR12598">
    <property type="entry name" value="COPPER HOMEOSTASIS PROTEIN CUTC"/>
    <property type="match status" value="1"/>
</dbReference>
<dbReference type="PANTHER" id="PTHR12598:SF0">
    <property type="entry name" value="COPPER HOMEOSTASIS PROTEIN CUTC HOMOLOG"/>
    <property type="match status" value="1"/>
</dbReference>
<organism evidence="3 4">
    <name type="scientific">Helicovermis profundi</name>
    <dbReference type="NCBI Taxonomy" id="3065157"/>
    <lineage>
        <taxon>Bacteria</taxon>
        <taxon>Bacillati</taxon>
        <taxon>Bacillota</taxon>
        <taxon>Clostridia</taxon>
        <taxon>Helicovermis</taxon>
    </lineage>
</organism>
<comment type="similarity">
    <text evidence="1 2">Belongs to the CutC family.</text>
</comment>
<name>A0AAU9E4X3_9FIRM</name>
<dbReference type="Gene3D" id="3.20.20.380">
    <property type="entry name" value="Copper homeostasis (CutC) domain"/>
    <property type="match status" value="1"/>
</dbReference>
<comment type="subcellular location">
    <subcellularLocation>
        <location evidence="2">Cytoplasm</location>
    </subcellularLocation>
</comment>
<dbReference type="SUPFAM" id="SSF110395">
    <property type="entry name" value="CutC-like"/>
    <property type="match status" value="1"/>
</dbReference>
<dbReference type="KEGG" id="hprf:HLPR_14010"/>
<evidence type="ECO:0000313" key="4">
    <source>
        <dbReference type="Proteomes" id="UP001321786"/>
    </source>
</evidence>
<evidence type="ECO:0000256" key="1">
    <source>
        <dbReference type="ARBA" id="ARBA00007768"/>
    </source>
</evidence>
<keyword evidence="4" id="KW-1185">Reference proteome</keyword>
<dbReference type="AlphaFoldDB" id="A0AAU9E4X3"/>